<reference evidence="3" key="1">
    <citation type="submission" date="2025-08" db="UniProtKB">
        <authorList>
            <consortium name="Ensembl"/>
        </authorList>
    </citation>
    <scope>IDENTIFICATION</scope>
</reference>
<dbReference type="AlphaFoldDB" id="A0A671L880"/>
<evidence type="ECO:0000256" key="1">
    <source>
        <dbReference type="SAM" id="MobiDB-lite"/>
    </source>
</evidence>
<dbReference type="InterPro" id="IPR026622">
    <property type="entry name" value="Mxra7"/>
</dbReference>
<feature type="domain" description="Matrix-remodeling-associated protein 7 helical" evidence="2">
    <location>
        <begin position="74"/>
        <end position="132"/>
    </location>
</feature>
<name>A0A671L880_9TELE</name>
<dbReference type="InterPro" id="IPR057534">
    <property type="entry name" value="MXRA7_helical"/>
</dbReference>
<proteinExistence type="predicted"/>
<dbReference type="Pfam" id="PF25473">
    <property type="entry name" value="MXRA7_helical"/>
    <property type="match status" value="1"/>
</dbReference>
<evidence type="ECO:0000313" key="3">
    <source>
        <dbReference type="Ensembl" id="ENSSANP00000015715.1"/>
    </source>
</evidence>
<keyword evidence="4" id="KW-1185">Reference proteome</keyword>
<accession>A0A671L880</accession>
<dbReference type="PANTHER" id="PTHR21845:SF2">
    <property type="entry name" value="MATRIX-REMODELING-ASSOCIATED PROTEIN 7"/>
    <property type="match status" value="1"/>
</dbReference>
<organism evidence="3 4">
    <name type="scientific">Sinocyclocheilus anshuiensis</name>
    <dbReference type="NCBI Taxonomy" id="1608454"/>
    <lineage>
        <taxon>Eukaryota</taxon>
        <taxon>Metazoa</taxon>
        <taxon>Chordata</taxon>
        <taxon>Craniata</taxon>
        <taxon>Vertebrata</taxon>
        <taxon>Euteleostomi</taxon>
        <taxon>Actinopterygii</taxon>
        <taxon>Neopterygii</taxon>
        <taxon>Teleostei</taxon>
        <taxon>Ostariophysi</taxon>
        <taxon>Cypriniformes</taxon>
        <taxon>Cyprinidae</taxon>
        <taxon>Cyprininae</taxon>
        <taxon>Sinocyclocheilus</taxon>
    </lineage>
</organism>
<reference evidence="3" key="2">
    <citation type="submission" date="2025-09" db="UniProtKB">
        <authorList>
            <consortium name="Ensembl"/>
        </authorList>
    </citation>
    <scope>IDENTIFICATION</scope>
</reference>
<sequence>MTLTSSSWSPGAPRCQRSHAPILPNPLSLSLRCSEEGGRGWGGPPAAHWQQWASPQTSHVPRCGESEKPLRYMAGMLRTCQLEKMMTKEELEEEQRVQREQLAAIFQLLKDKQDTFGEVTESDLQEQLKLYSV</sequence>
<evidence type="ECO:0000259" key="2">
    <source>
        <dbReference type="Pfam" id="PF25473"/>
    </source>
</evidence>
<feature type="region of interest" description="Disordered" evidence="1">
    <location>
        <begin position="1"/>
        <end position="21"/>
    </location>
</feature>
<dbReference type="Proteomes" id="UP000472260">
    <property type="component" value="Unassembled WGS sequence"/>
</dbReference>
<dbReference type="PANTHER" id="PTHR21845">
    <property type="entry name" value="TRANSMEMBRANE ANCHOR PROTEIN 1"/>
    <property type="match status" value="1"/>
</dbReference>
<dbReference type="Ensembl" id="ENSSANT00000016765.1">
    <property type="protein sequence ID" value="ENSSANP00000015715.1"/>
    <property type="gene ID" value="ENSSANG00000008294.1"/>
</dbReference>
<evidence type="ECO:0000313" key="4">
    <source>
        <dbReference type="Proteomes" id="UP000472260"/>
    </source>
</evidence>
<protein>
    <submittedName>
        <fullName evidence="3">Matrix-remodelling associated 7</fullName>
    </submittedName>
</protein>